<evidence type="ECO:0000313" key="2">
    <source>
        <dbReference type="EMBL" id="PAV64332.1"/>
    </source>
</evidence>
<protein>
    <submittedName>
        <fullName evidence="2">Uncharacterized protein</fullName>
    </submittedName>
</protein>
<sequence length="148" mass="17316">MSTSNQRFSDSTNPVSDANSISPEFVNSLPTSHKNIVSSILINNNLSIHDKIESIDLFSKDMPNEARFEYRKWRFSVDRSRLPEFINYQNEHLKKLIRDAYEKYPDLEEFAQLMISMKGAFQNPGAFEQWLKEECITMNEEAQKQSEE</sequence>
<evidence type="ECO:0000313" key="3">
    <source>
        <dbReference type="Proteomes" id="UP000218231"/>
    </source>
</evidence>
<feature type="region of interest" description="Disordered" evidence="1">
    <location>
        <begin position="1"/>
        <end position="20"/>
    </location>
</feature>
<accession>A0A2A2JRX9</accession>
<name>A0A2A2JRX9_9BILA</name>
<dbReference type="EMBL" id="LIAE01010266">
    <property type="protein sequence ID" value="PAV64332.1"/>
    <property type="molecule type" value="Genomic_DNA"/>
</dbReference>
<comment type="caution">
    <text evidence="2">The sequence shown here is derived from an EMBL/GenBank/DDBJ whole genome shotgun (WGS) entry which is preliminary data.</text>
</comment>
<dbReference type="Proteomes" id="UP000218231">
    <property type="component" value="Unassembled WGS sequence"/>
</dbReference>
<dbReference type="AlphaFoldDB" id="A0A2A2JRX9"/>
<organism evidence="2 3">
    <name type="scientific">Diploscapter pachys</name>
    <dbReference type="NCBI Taxonomy" id="2018661"/>
    <lineage>
        <taxon>Eukaryota</taxon>
        <taxon>Metazoa</taxon>
        <taxon>Ecdysozoa</taxon>
        <taxon>Nematoda</taxon>
        <taxon>Chromadorea</taxon>
        <taxon>Rhabditida</taxon>
        <taxon>Rhabditina</taxon>
        <taxon>Rhabditomorpha</taxon>
        <taxon>Rhabditoidea</taxon>
        <taxon>Rhabditidae</taxon>
        <taxon>Diploscapter</taxon>
    </lineage>
</organism>
<gene>
    <name evidence="2" type="ORF">WR25_25399</name>
</gene>
<evidence type="ECO:0000256" key="1">
    <source>
        <dbReference type="SAM" id="MobiDB-lite"/>
    </source>
</evidence>
<keyword evidence="3" id="KW-1185">Reference proteome</keyword>
<proteinExistence type="predicted"/>
<reference evidence="2 3" key="1">
    <citation type="journal article" date="2017" name="Curr. Biol.">
        <title>Genome architecture and evolution of a unichromosomal asexual nematode.</title>
        <authorList>
            <person name="Fradin H."/>
            <person name="Zegar C."/>
            <person name="Gutwein M."/>
            <person name="Lucas J."/>
            <person name="Kovtun M."/>
            <person name="Corcoran D."/>
            <person name="Baugh L.R."/>
            <person name="Kiontke K."/>
            <person name="Gunsalus K."/>
            <person name="Fitch D.H."/>
            <person name="Piano F."/>
        </authorList>
    </citation>
    <scope>NUCLEOTIDE SEQUENCE [LARGE SCALE GENOMIC DNA]</scope>
    <source>
        <strain evidence="2">PF1309</strain>
    </source>
</reference>